<gene>
    <name evidence="1" type="ORF">SAMN05444920_101971</name>
</gene>
<keyword evidence="1" id="KW-0560">Oxidoreductase</keyword>
<dbReference type="Proteomes" id="UP000236732">
    <property type="component" value="Unassembled WGS sequence"/>
</dbReference>
<reference evidence="1 2" key="1">
    <citation type="submission" date="2016-10" db="EMBL/GenBank/DDBJ databases">
        <authorList>
            <person name="de Groot N.N."/>
        </authorList>
    </citation>
    <scope>NUCLEOTIDE SEQUENCE [LARGE SCALE GENOMIC DNA]</scope>
    <source>
        <strain evidence="1 2">CGMCC 4.7037</strain>
    </source>
</reference>
<name>A0A1H5VSR7_9ACTN</name>
<dbReference type="EMBL" id="FNVT01000001">
    <property type="protein sequence ID" value="SEF90183.1"/>
    <property type="molecule type" value="Genomic_DNA"/>
</dbReference>
<organism evidence="1 2">
    <name type="scientific">Nonomuraea solani</name>
    <dbReference type="NCBI Taxonomy" id="1144553"/>
    <lineage>
        <taxon>Bacteria</taxon>
        <taxon>Bacillati</taxon>
        <taxon>Actinomycetota</taxon>
        <taxon>Actinomycetes</taxon>
        <taxon>Streptosporangiales</taxon>
        <taxon>Streptosporangiaceae</taxon>
        <taxon>Nonomuraea</taxon>
    </lineage>
</organism>
<keyword evidence="2" id="KW-1185">Reference proteome</keyword>
<dbReference type="GO" id="GO:0004601">
    <property type="term" value="F:peroxidase activity"/>
    <property type="evidence" value="ECO:0007669"/>
    <property type="project" value="UniProtKB-KW"/>
</dbReference>
<dbReference type="PANTHER" id="PTHR35446">
    <property type="entry name" value="SI:CH211-175M2.5"/>
    <property type="match status" value="1"/>
</dbReference>
<keyword evidence="1" id="KW-0575">Peroxidase</keyword>
<protein>
    <submittedName>
        <fullName evidence="1">Uncharacterized peroxidase-related enzyme</fullName>
    </submittedName>
</protein>
<dbReference type="InterPro" id="IPR029032">
    <property type="entry name" value="AhpD-like"/>
</dbReference>
<dbReference type="Gene3D" id="1.20.1290.10">
    <property type="entry name" value="AhpD-like"/>
    <property type="match status" value="1"/>
</dbReference>
<accession>A0A1H5VSR7</accession>
<evidence type="ECO:0000313" key="1">
    <source>
        <dbReference type="EMBL" id="SEF90183.1"/>
    </source>
</evidence>
<dbReference type="AlphaFoldDB" id="A0A1H5VSR7"/>
<dbReference type="PANTHER" id="PTHR35446:SF2">
    <property type="entry name" value="CARBOXYMUCONOLACTONE DECARBOXYLASE-LIKE DOMAIN-CONTAINING PROTEIN"/>
    <property type="match status" value="1"/>
</dbReference>
<dbReference type="SUPFAM" id="SSF69118">
    <property type="entry name" value="AhpD-like"/>
    <property type="match status" value="1"/>
</dbReference>
<proteinExistence type="predicted"/>
<sequence>MRGRVRRRRGDGVTMGFLEPADLTTEARRLYDEDVADVGYVMNLTRLWAHDPATMSGLFDLLGRVMRMGGFDLRRRGVLVAACASASGDSYCSLAWGSRLAGAAGARTAAGVLQGDDGGLEPGERAMADWARKVARDPNGIGPEDVAALREAGFDDARIFAMTVFVALRLAFSTVNDALGARPDAAFRVTVPSAVLNAVTYGRPIADQPAS</sequence>
<evidence type="ECO:0000313" key="2">
    <source>
        <dbReference type="Proteomes" id="UP000236732"/>
    </source>
</evidence>